<feature type="domain" description="PI3K/PI4K catalytic" evidence="6">
    <location>
        <begin position="397"/>
        <end position="672"/>
    </location>
</feature>
<dbReference type="PROSITE" id="PS00916">
    <property type="entry name" value="PI3_4_KINASE_2"/>
    <property type="match status" value="1"/>
</dbReference>
<organism evidence="7 8">
    <name type="scientific">Rhodosorus marinus</name>
    <dbReference type="NCBI Taxonomy" id="101924"/>
    <lineage>
        <taxon>Eukaryota</taxon>
        <taxon>Rhodophyta</taxon>
        <taxon>Stylonematophyceae</taxon>
        <taxon>Stylonematales</taxon>
        <taxon>Stylonemataceae</taxon>
        <taxon>Rhodosorus</taxon>
    </lineage>
</organism>
<dbReference type="GO" id="GO:0046854">
    <property type="term" value="P:phosphatidylinositol phosphate biosynthetic process"/>
    <property type="evidence" value="ECO:0007669"/>
    <property type="project" value="InterPro"/>
</dbReference>
<name>A0AAV8UTP8_9RHOD</name>
<dbReference type="EC" id="2.7.1.67" evidence="2"/>
<dbReference type="Pfam" id="PF00454">
    <property type="entry name" value="PI3_PI4_kinase"/>
    <property type="match status" value="1"/>
</dbReference>
<feature type="region of interest" description="Disordered" evidence="5">
    <location>
        <begin position="111"/>
        <end position="136"/>
    </location>
</feature>
<accession>A0AAV8UTP8</accession>
<evidence type="ECO:0000313" key="8">
    <source>
        <dbReference type="Proteomes" id="UP001157974"/>
    </source>
</evidence>
<reference evidence="7 8" key="1">
    <citation type="journal article" date="2023" name="Nat. Commun.">
        <title>Origin of minicircular mitochondrial genomes in red algae.</title>
        <authorList>
            <person name="Lee Y."/>
            <person name="Cho C.H."/>
            <person name="Lee Y.M."/>
            <person name="Park S.I."/>
            <person name="Yang J.H."/>
            <person name="West J.A."/>
            <person name="Bhattacharya D."/>
            <person name="Yoon H.S."/>
        </authorList>
    </citation>
    <scope>NUCLEOTIDE SEQUENCE [LARGE SCALE GENOMIC DNA]</scope>
    <source>
        <strain evidence="7 8">CCMP1338</strain>
        <tissue evidence="7">Whole cell</tissue>
    </source>
</reference>
<evidence type="ECO:0000256" key="3">
    <source>
        <dbReference type="ARBA" id="ARBA00022679"/>
    </source>
</evidence>
<dbReference type="Proteomes" id="UP001157974">
    <property type="component" value="Unassembled WGS sequence"/>
</dbReference>
<evidence type="ECO:0000256" key="4">
    <source>
        <dbReference type="ARBA" id="ARBA00022777"/>
    </source>
</evidence>
<sequence length="687" mass="77986">MSIRRCCVGRVADDVSSTASDVEETVPEEFLFDSGGISREDVVKSLKSQQKRGSTFEKELSTLSKIYAHEDCAGELLALARADRAALRMLIPMILNAILYGYKDLRKTTSEASYRRRSNSSNNSDTSLDTTKHLEKDKNTESLETALMRICSDSVDIALNCVFYLQSSLQLAPESEHKIVSLLLQIEAAVLSGLPNKEGETEGQEDDQDVSKISFGRLRDLDRDELKDWMAVQKEGGDFYSAQRDFVTCLTDISRDLFLIEKPERLAALRRELEKLNEFLPRNVYVPVDNKAHRVLRVVPEESFVFSTKERSPYFLTLEVEDFSAVDERKVKQTEDLANRRQGTFDFIAKVEGDDNVDEEGDIDPTLPERATSVDGKLVAEGNENADSEIGFQELWRPKSERLRRSSKYGDNPNWRLTAVIVKARDQLRQEMFAQTLVTEFAHMYKRSRKVDLWVSTYRILATSSTSGFIECIFDAKSIHSIKSSIPTNLGVNTLAEFFKKSFGEPSSSSYKKAMNNFIESMAGYAVVSYILQIKDRHNGNIMLDANGRLVHIDFGFLLSNSPGGNFEFEKAPFKLSNELLAVLGGPDSSNLKKFRKLSRVGYAEACNSSFANKILLMVDMMYQGNESMPCFTRGREYVLTSLKERFLPKKNSKERRRKWDSLVDISIRNWTTKGYDMYQKCFTGIN</sequence>
<dbReference type="SUPFAM" id="SSF56112">
    <property type="entry name" value="Protein kinase-like (PK-like)"/>
    <property type="match status" value="1"/>
</dbReference>
<protein>
    <recommendedName>
        <fullName evidence="2">1-phosphatidylinositol 4-kinase</fullName>
        <ecNumber evidence="2">2.7.1.67</ecNumber>
    </recommendedName>
</protein>
<dbReference type="FunFam" id="1.10.1070.11:FF:000016">
    <property type="entry name" value="PIK1p Phosphatidylinositol 4-kinase"/>
    <property type="match status" value="1"/>
</dbReference>
<dbReference type="InterPro" id="IPR018936">
    <property type="entry name" value="PI3/4_kinase_CS"/>
</dbReference>
<keyword evidence="8" id="KW-1185">Reference proteome</keyword>
<evidence type="ECO:0000256" key="1">
    <source>
        <dbReference type="ARBA" id="ARBA00001686"/>
    </source>
</evidence>
<dbReference type="GO" id="GO:0004430">
    <property type="term" value="F:1-phosphatidylinositol 4-kinase activity"/>
    <property type="evidence" value="ECO:0007669"/>
    <property type="project" value="UniProtKB-EC"/>
</dbReference>
<evidence type="ECO:0000256" key="5">
    <source>
        <dbReference type="SAM" id="MobiDB-lite"/>
    </source>
</evidence>
<dbReference type="InterPro" id="IPR015433">
    <property type="entry name" value="PI3/4_kinase"/>
</dbReference>
<dbReference type="SMART" id="SM00146">
    <property type="entry name" value="PI3Kc"/>
    <property type="match status" value="1"/>
</dbReference>
<dbReference type="PANTHER" id="PTHR10048:SF22">
    <property type="entry name" value="PHOSPHATIDYLINOSITOL 4-KINASE BETA"/>
    <property type="match status" value="1"/>
</dbReference>
<evidence type="ECO:0000256" key="2">
    <source>
        <dbReference type="ARBA" id="ARBA00012169"/>
    </source>
</evidence>
<keyword evidence="3" id="KW-0808">Transferase</keyword>
<dbReference type="InterPro" id="IPR011009">
    <property type="entry name" value="Kinase-like_dom_sf"/>
</dbReference>
<evidence type="ECO:0000259" key="6">
    <source>
        <dbReference type="PROSITE" id="PS50290"/>
    </source>
</evidence>
<dbReference type="PANTHER" id="PTHR10048">
    <property type="entry name" value="PHOSPHATIDYLINOSITOL KINASE"/>
    <property type="match status" value="1"/>
</dbReference>
<keyword evidence="4" id="KW-0418">Kinase</keyword>
<dbReference type="Gene3D" id="1.10.1070.11">
    <property type="entry name" value="Phosphatidylinositol 3-/4-kinase, catalytic domain"/>
    <property type="match status" value="1"/>
</dbReference>
<dbReference type="GO" id="GO:0016020">
    <property type="term" value="C:membrane"/>
    <property type="evidence" value="ECO:0007669"/>
    <property type="project" value="TreeGrafter"/>
</dbReference>
<evidence type="ECO:0000313" key="7">
    <source>
        <dbReference type="EMBL" id="KAJ8903956.1"/>
    </source>
</evidence>
<dbReference type="InterPro" id="IPR000403">
    <property type="entry name" value="PI3/4_kinase_cat_dom"/>
</dbReference>
<dbReference type="AlphaFoldDB" id="A0AAV8UTP8"/>
<comment type="caution">
    <text evidence="7">The sequence shown here is derived from an EMBL/GenBank/DDBJ whole genome shotgun (WGS) entry which is preliminary data.</text>
</comment>
<dbReference type="EMBL" id="JAMWBK010000006">
    <property type="protein sequence ID" value="KAJ8903956.1"/>
    <property type="molecule type" value="Genomic_DNA"/>
</dbReference>
<dbReference type="PROSITE" id="PS50290">
    <property type="entry name" value="PI3_4_KINASE_3"/>
    <property type="match status" value="1"/>
</dbReference>
<comment type="catalytic activity">
    <reaction evidence="1">
        <text>a 1,2-diacyl-sn-glycero-3-phospho-(1D-myo-inositol) + ATP = a 1,2-diacyl-sn-glycero-3-phospho-(1D-myo-inositol 4-phosphate) + ADP + H(+)</text>
        <dbReference type="Rhea" id="RHEA:19877"/>
        <dbReference type="ChEBI" id="CHEBI:15378"/>
        <dbReference type="ChEBI" id="CHEBI:30616"/>
        <dbReference type="ChEBI" id="CHEBI:57880"/>
        <dbReference type="ChEBI" id="CHEBI:58178"/>
        <dbReference type="ChEBI" id="CHEBI:456216"/>
        <dbReference type="EC" id="2.7.1.67"/>
    </reaction>
</comment>
<dbReference type="GO" id="GO:0005737">
    <property type="term" value="C:cytoplasm"/>
    <property type="evidence" value="ECO:0007669"/>
    <property type="project" value="TreeGrafter"/>
</dbReference>
<dbReference type="GO" id="GO:0048015">
    <property type="term" value="P:phosphatidylinositol-mediated signaling"/>
    <property type="evidence" value="ECO:0007669"/>
    <property type="project" value="TreeGrafter"/>
</dbReference>
<dbReference type="Gene3D" id="3.30.1010.10">
    <property type="entry name" value="Phosphatidylinositol 3-kinase Catalytic Subunit, Chain A, domain 4"/>
    <property type="match status" value="1"/>
</dbReference>
<gene>
    <name evidence="7" type="ORF">NDN08_000487</name>
</gene>
<dbReference type="InterPro" id="IPR036940">
    <property type="entry name" value="PI3/4_kinase_cat_sf"/>
</dbReference>
<proteinExistence type="predicted"/>